<keyword evidence="13" id="KW-0503">Monooxygenase</keyword>
<evidence type="ECO:0000256" key="13">
    <source>
        <dbReference type="ARBA" id="ARBA00023033"/>
    </source>
</evidence>
<evidence type="ECO:0000256" key="11">
    <source>
        <dbReference type="ARBA" id="ARBA00023002"/>
    </source>
</evidence>
<evidence type="ECO:0000256" key="5">
    <source>
        <dbReference type="ARBA" id="ARBA00010617"/>
    </source>
</evidence>
<dbReference type="CDD" id="cd20632">
    <property type="entry name" value="CYP7B1"/>
    <property type="match status" value="1"/>
</dbReference>
<evidence type="ECO:0000256" key="8">
    <source>
        <dbReference type="ARBA" id="ARBA00022723"/>
    </source>
</evidence>
<organism evidence="24 25">
    <name type="scientific">Eublepharis macularius</name>
    <name type="common">Leopard gecko</name>
    <name type="synonym">Cyrtodactylus macularius</name>
    <dbReference type="NCBI Taxonomy" id="481883"/>
    <lineage>
        <taxon>Eukaryota</taxon>
        <taxon>Metazoa</taxon>
        <taxon>Chordata</taxon>
        <taxon>Craniata</taxon>
        <taxon>Vertebrata</taxon>
        <taxon>Euteleostomi</taxon>
        <taxon>Lepidosauria</taxon>
        <taxon>Squamata</taxon>
        <taxon>Bifurcata</taxon>
        <taxon>Gekkota</taxon>
        <taxon>Eublepharidae</taxon>
        <taxon>Eublepharinae</taxon>
        <taxon>Eublepharis</taxon>
    </lineage>
</organism>
<keyword evidence="23" id="KW-1133">Transmembrane helix</keyword>
<evidence type="ECO:0000256" key="15">
    <source>
        <dbReference type="ARBA" id="ARBA00023136"/>
    </source>
</evidence>
<dbReference type="GO" id="GO:0005506">
    <property type="term" value="F:iron ion binding"/>
    <property type="evidence" value="ECO:0007669"/>
    <property type="project" value="InterPro"/>
</dbReference>
<keyword evidence="6" id="KW-0153">Cholesterol metabolism</keyword>
<dbReference type="InterPro" id="IPR036396">
    <property type="entry name" value="Cyt_P450_sf"/>
</dbReference>
<gene>
    <name evidence="25" type="primary">LOC129333204</name>
</gene>
<dbReference type="GO" id="GO:0006699">
    <property type="term" value="P:bile acid biosynthetic process"/>
    <property type="evidence" value="ECO:0007669"/>
    <property type="project" value="TreeGrafter"/>
</dbReference>
<dbReference type="Proteomes" id="UP001190640">
    <property type="component" value="Chromosome 7"/>
</dbReference>
<keyword evidence="12 20" id="KW-0408">Iron</keyword>
<evidence type="ECO:0000256" key="20">
    <source>
        <dbReference type="PIRNR" id="PIRNR000047"/>
    </source>
</evidence>
<comment type="pathway">
    <text evidence="4">Lipid metabolism; bile acid biosynthesis.</text>
</comment>
<evidence type="ECO:0000256" key="14">
    <source>
        <dbReference type="ARBA" id="ARBA00023098"/>
    </source>
</evidence>
<dbReference type="PRINTS" id="PR00465">
    <property type="entry name" value="EP450IV"/>
</dbReference>
<proteinExistence type="inferred from homology"/>
<dbReference type="GO" id="GO:0042632">
    <property type="term" value="P:cholesterol homeostasis"/>
    <property type="evidence" value="ECO:0007669"/>
    <property type="project" value="TreeGrafter"/>
</dbReference>
<keyword evidence="7 20" id="KW-0349">Heme</keyword>
<evidence type="ECO:0000256" key="7">
    <source>
        <dbReference type="ARBA" id="ARBA00022617"/>
    </source>
</evidence>
<dbReference type="GO" id="GO:0020037">
    <property type="term" value="F:heme binding"/>
    <property type="evidence" value="ECO:0007669"/>
    <property type="project" value="InterPro"/>
</dbReference>
<keyword evidence="23" id="KW-0812">Transmembrane</keyword>
<evidence type="ECO:0000256" key="10">
    <source>
        <dbReference type="ARBA" id="ARBA00022848"/>
    </source>
</evidence>
<evidence type="ECO:0000313" key="25">
    <source>
        <dbReference type="RefSeq" id="XP_054840677.1"/>
    </source>
</evidence>
<keyword evidence="15 20" id="KW-0472">Membrane</keyword>
<keyword evidence="24" id="KW-1185">Reference proteome</keyword>
<dbReference type="PANTHER" id="PTHR24304:SF0">
    <property type="entry name" value="CYTOCHROME P450 7B1"/>
    <property type="match status" value="1"/>
</dbReference>
<evidence type="ECO:0000256" key="6">
    <source>
        <dbReference type="ARBA" id="ARBA00022548"/>
    </source>
</evidence>
<sequence>MGLLDIFGLALATALALWALWALRRRRRRTGEPPLVNGWIPFLGKALDFRKDPSKFLLSLQQKYGDIFTVHIAGRYITFIMNPLLYGFVTKNSKYLEFKEFADSLASRTFDYPSVLKEDFPDLNENVHRNYQYLLGKPLDTLSDNMMTNLQWIFKRQFSQTTDWKVGKLYKFCCSVMFEASFITLYGRDPSADGHNVIGAIEENFIKFDANFSYLAANIPIELLGATKRIRKELIHVFLPTSTAKWLGVSELIEARKEVFERYEVLSDYDKAAHHFAFMWASVGNTIPATFWAVYYLLRHPEALAVVRDEIDHLLQSTGQERRPGCNIRLTREQLDSLVYLESAINESLRMCSVSMNIRIAQEDFIFKLEGNQEVSLRKGDWVAIYPPVLHMDPEVYEDPKEYKVDRYVENGKKRTTFQKQGKKLKYFLMPFGSGSSKCPGRFFAVNEMKLFVILLLVYFDVEIREEKQIGVEKNRLGLGIALPDSDISFSYKLRP</sequence>
<keyword evidence="14" id="KW-0443">Lipid metabolism</keyword>
<feature type="binding site" evidence="22">
    <location>
        <position position="108"/>
    </location>
    <ligand>
        <name>substrate</name>
    </ligand>
</feature>
<dbReference type="AlphaFoldDB" id="A0AA97L5M3"/>
<dbReference type="FunFam" id="1.10.630.10:FF:000065">
    <property type="entry name" value="Cytochrome P450 family 7 subfamily B member 1"/>
    <property type="match status" value="1"/>
</dbReference>
<evidence type="ECO:0000256" key="4">
    <source>
        <dbReference type="ARBA" id="ARBA00004860"/>
    </source>
</evidence>
<dbReference type="Gene3D" id="1.10.630.10">
    <property type="entry name" value="Cytochrome P450"/>
    <property type="match status" value="1"/>
</dbReference>
<evidence type="ECO:0000256" key="18">
    <source>
        <dbReference type="ARBA" id="ARBA00066428"/>
    </source>
</evidence>
<dbReference type="GO" id="GO:0008396">
    <property type="term" value="F:oxysterol 7-alpha-hydroxylase activity"/>
    <property type="evidence" value="ECO:0007669"/>
    <property type="project" value="TreeGrafter"/>
</dbReference>
<protein>
    <recommendedName>
        <fullName evidence="18">25/26-hydroxycholesterol 7alpha-hydroxylase</fullName>
        <ecNumber evidence="18">1.14.14.29</ecNumber>
    </recommendedName>
    <alternativeName>
        <fullName evidence="19">Oxysterol 7-alpha-hydroxylase</fullName>
    </alternativeName>
</protein>
<comment type="cofactor">
    <cofactor evidence="1 20 21">
        <name>heme</name>
        <dbReference type="ChEBI" id="CHEBI:30413"/>
    </cofactor>
</comment>
<evidence type="ECO:0000256" key="2">
    <source>
        <dbReference type="ARBA" id="ARBA00004524"/>
    </source>
</evidence>
<dbReference type="InterPro" id="IPR050529">
    <property type="entry name" value="CYP450_sterol_14alpha_dmase"/>
</dbReference>
<evidence type="ECO:0000256" key="12">
    <source>
        <dbReference type="ARBA" id="ARBA00023004"/>
    </source>
</evidence>
<feature type="binding site" evidence="22">
    <location>
        <position position="285"/>
    </location>
    <ligand>
        <name>substrate</name>
    </ligand>
</feature>
<keyword evidence="16" id="KW-1207">Sterol metabolism</keyword>
<evidence type="ECO:0000256" key="22">
    <source>
        <dbReference type="PIRSR" id="PIRSR000047-2"/>
    </source>
</evidence>
<keyword evidence="10" id="KW-0492">Microsome</keyword>
<evidence type="ECO:0000256" key="9">
    <source>
        <dbReference type="ARBA" id="ARBA00022824"/>
    </source>
</evidence>
<dbReference type="GeneID" id="129333204"/>
<dbReference type="Pfam" id="PF00067">
    <property type="entry name" value="p450"/>
    <property type="match status" value="1"/>
</dbReference>
<name>A0AA97L5M3_EUBMA</name>
<dbReference type="PANTHER" id="PTHR24304">
    <property type="entry name" value="CYTOCHROME P450 FAMILY 7"/>
    <property type="match status" value="1"/>
</dbReference>
<evidence type="ECO:0000256" key="23">
    <source>
        <dbReference type="SAM" id="Phobius"/>
    </source>
</evidence>
<dbReference type="SUPFAM" id="SSF48264">
    <property type="entry name" value="Cytochrome P450"/>
    <property type="match status" value="1"/>
</dbReference>
<keyword evidence="9 20" id="KW-0256">Endoplasmic reticulum</keyword>
<keyword evidence="17" id="KW-0753">Steroid metabolism</keyword>
<reference evidence="25" key="1">
    <citation type="submission" date="2025-08" db="UniProtKB">
        <authorList>
            <consortium name="RefSeq"/>
        </authorList>
    </citation>
    <scope>IDENTIFICATION</scope>
    <source>
        <tissue evidence="25">Blood</tissue>
    </source>
</reference>
<dbReference type="InterPro" id="IPR024204">
    <property type="entry name" value="Cyt_P450_CYP7A1-type"/>
</dbReference>
<dbReference type="GO" id="GO:0008203">
    <property type="term" value="P:cholesterol metabolic process"/>
    <property type="evidence" value="ECO:0007669"/>
    <property type="project" value="UniProtKB-KW"/>
</dbReference>
<dbReference type="RefSeq" id="XP_054840677.1">
    <property type="nucleotide sequence ID" value="XM_054984702.1"/>
</dbReference>
<dbReference type="EC" id="1.14.14.29" evidence="18"/>
<dbReference type="InterPro" id="IPR002403">
    <property type="entry name" value="Cyt_P450_E_grp-IV"/>
</dbReference>
<accession>A0AA97L5M3</accession>
<evidence type="ECO:0000256" key="17">
    <source>
        <dbReference type="ARBA" id="ARBA00023221"/>
    </source>
</evidence>
<dbReference type="GO" id="GO:0033783">
    <property type="term" value="F:25-hydroxycholesterol 7-alpha-hydroxylase activity"/>
    <property type="evidence" value="ECO:0007669"/>
    <property type="project" value="UniProtKB-EC"/>
</dbReference>
<dbReference type="KEGG" id="emc:129333204"/>
<keyword evidence="8 20" id="KW-0479">Metal-binding</keyword>
<evidence type="ECO:0000256" key="16">
    <source>
        <dbReference type="ARBA" id="ARBA00023166"/>
    </source>
</evidence>
<comment type="subcellular location">
    <subcellularLocation>
        <location evidence="3 20">Endoplasmic reticulum membrane</location>
    </subcellularLocation>
    <subcellularLocation>
        <location evidence="2">Microsome membrane</location>
    </subcellularLocation>
</comment>
<evidence type="ECO:0000256" key="3">
    <source>
        <dbReference type="ARBA" id="ARBA00004586"/>
    </source>
</evidence>
<dbReference type="PIRSF" id="PIRSF000047">
    <property type="entry name" value="Cytochrome_CYPVIIA1"/>
    <property type="match status" value="1"/>
</dbReference>
<evidence type="ECO:0000256" key="21">
    <source>
        <dbReference type="PIRSR" id="PIRSR000047-1"/>
    </source>
</evidence>
<comment type="similarity">
    <text evidence="5 20">Belongs to the cytochrome P450 family.</text>
</comment>
<evidence type="ECO:0000313" key="24">
    <source>
        <dbReference type="Proteomes" id="UP001190640"/>
    </source>
</evidence>
<feature type="binding site" description="axial binding residue" evidence="21">
    <location>
        <position position="439"/>
    </location>
    <ligand>
        <name>heme</name>
        <dbReference type="ChEBI" id="CHEBI:30413"/>
    </ligand>
    <ligandPart>
        <name>Fe</name>
        <dbReference type="ChEBI" id="CHEBI:18248"/>
    </ligandPart>
</feature>
<evidence type="ECO:0000256" key="1">
    <source>
        <dbReference type="ARBA" id="ARBA00001971"/>
    </source>
</evidence>
<dbReference type="InterPro" id="IPR001128">
    <property type="entry name" value="Cyt_P450"/>
</dbReference>
<keyword evidence="11" id="KW-0560">Oxidoreductase</keyword>
<feature type="transmembrane region" description="Helical" evidence="23">
    <location>
        <begin position="6"/>
        <end position="23"/>
    </location>
</feature>
<evidence type="ECO:0000256" key="19">
    <source>
        <dbReference type="ARBA" id="ARBA00077814"/>
    </source>
</evidence>
<dbReference type="GO" id="GO:0005789">
    <property type="term" value="C:endoplasmic reticulum membrane"/>
    <property type="evidence" value="ECO:0007669"/>
    <property type="project" value="UniProtKB-SubCell"/>
</dbReference>